<organism evidence="2">
    <name type="scientific">viral metagenome</name>
    <dbReference type="NCBI Taxonomy" id="1070528"/>
    <lineage>
        <taxon>unclassified sequences</taxon>
        <taxon>metagenomes</taxon>
        <taxon>organismal metagenomes</taxon>
    </lineage>
</organism>
<sequence length="460" mass="52716">MFSGFSGKKDFGQQQNELSQHISSGFGQSFGFLKSVQAIGSVDENIDKMTTFLNQKLEFMDDVPASQQSAKSLPNPDRMKLFISLGVVAIDSKTDTEQREHLQLRSLNTAKFYKRPVMDGMKQYFKEYISKLENLKSMSIDDYKVPENTGYQVELKNKLKIFINKTKYFIFDVYMNHYIQFIYLLFAINIYKTTESYFKLNAEQQKQLSVMDKTDNILKLTNQMQDSDSINFQKTKDSMNSLIEKIGDISKYNKPTQNEINQLKTLDDKAVKKGGSITTVADSVFEDIIAKHNQFFEIYKDTRDAMPDYFNNINELVMNKINYLQDLSNSIMTLQPEHFDIIKRTQQEVAKLSNQPELNKNYKINNNPLVKQLRDDLEVSINSTNQYAQTLQQENQNMINTVSTAPVTSSPTMNSPTMSVPSATSTTSNPFSTTSGGFVRAGTLFPKNNYKKSKFPLKQK</sequence>
<protein>
    <submittedName>
        <fullName evidence="2">Uncharacterized protein</fullName>
    </submittedName>
</protein>
<dbReference type="AlphaFoldDB" id="A0A6C0CTJ9"/>
<evidence type="ECO:0000313" key="2">
    <source>
        <dbReference type="EMBL" id="QHT07868.1"/>
    </source>
</evidence>
<feature type="region of interest" description="Disordered" evidence="1">
    <location>
        <begin position="406"/>
        <end position="437"/>
    </location>
</feature>
<proteinExistence type="predicted"/>
<reference evidence="2" key="1">
    <citation type="journal article" date="2020" name="Nature">
        <title>Giant virus diversity and host interactions through global metagenomics.</title>
        <authorList>
            <person name="Schulz F."/>
            <person name="Roux S."/>
            <person name="Paez-Espino D."/>
            <person name="Jungbluth S."/>
            <person name="Walsh D.A."/>
            <person name="Denef V.J."/>
            <person name="McMahon K.D."/>
            <person name="Konstantinidis K.T."/>
            <person name="Eloe-Fadrosh E.A."/>
            <person name="Kyrpides N.C."/>
            <person name="Woyke T."/>
        </authorList>
    </citation>
    <scope>NUCLEOTIDE SEQUENCE</scope>
    <source>
        <strain evidence="2">GVMAG-M-3300021964-36</strain>
    </source>
</reference>
<feature type="compositionally biased region" description="Low complexity" evidence="1">
    <location>
        <begin position="406"/>
        <end position="435"/>
    </location>
</feature>
<evidence type="ECO:0000256" key="1">
    <source>
        <dbReference type="SAM" id="MobiDB-lite"/>
    </source>
</evidence>
<accession>A0A6C0CTJ9</accession>
<name>A0A6C0CTJ9_9ZZZZ</name>
<dbReference type="EMBL" id="MN739488">
    <property type="protein sequence ID" value="QHT07868.1"/>
    <property type="molecule type" value="Genomic_DNA"/>
</dbReference>